<dbReference type="InterPro" id="IPR050576">
    <property type="entry name" value="Cilia_flagella_integrity"/>
</dbReference>
<reference evidence="7" key="2">
    <citation type="submission" date="2016-05" db="EMBL/GenBank/DDBJ databases">
        <authorList>
            <person name="Naeem R."/>
        </authorList>
    </citation>
    <scope>NUCLEOTIDE SEQUENCE [LARGE SCALE GENOMIC DNA]</scope>
</reference>
<reference evidence="4" key="3">
    <citation type="submission" date="2016-05" db="EMBL/GenBank/DDBJ databases">
        <authorList>
            <person name="Lavstsen T."/>
            <person name="Jespersen J.S."/>
        </authorList>
    </citation>
    <scope>NUCLEOTIDE SEQUENCE [LARGE SCALE GENOMIC DNA]</scope>
</reference>
<organism evidence="4 7">
    <name type="scientific">Plasmodium ovale wallikeri</name>
    <dbReference type="NCBI Taxonomy" id="864142"/>
    <lineage>
        <taxon>Eukaryota</taxon>
        <taxon>Sar</taxon>
        <taxon>Alveolata</taxon>
        <taxon>Apicomplexa</taxon>
        <taxon>Aconoidasida</taxon>
        <taxon>Haemosporida</taxon>
        <taxon>Plasmodiidae</taxon>
        <taxon>Plasmodium</taxon>
        <taxon>Plasmodium (Plasmodium)</taxon>
    </lineage>
</organism>
<dbReference type="Proteomes" id="UP000078555">
    <property type="component" value="Unassembled WGS sequence"/>
</dbReference>
<gene>
    <name evidence="4" type="ORF">POVWA1_018830</name>
    <name evidence="5" type="ORF">POVWA2_018730</name>
</gene>
<keyword evidence="7" id="KW-1185">Reference proteome</keyword>
<dbReference type="Proteomes" id="UP000078550">
    <property type="component" value="Unassembled WGS sequence"/>
</dbReference>
<proteinExistence type="predicted"/>
<evidence type="ECO:0000313" key="6">
    <source>
        <dbReference type="Proteomes" id="UP000078550"/>
    </source>
</evidence>
<dbReference type="InterPro" id="IPR025875">
    <property type="entry name" value="Leu-rich_rpt_4"/>
</dbReference>
<dbReference type="EMBL" id="FLRD01000058">
    <property type="protein sequence ID" value="SBT33748.1"/>
    <property type="molecule type" value="Genomic_DNA"/>
</dbReference>
<feature type="compositionally biased region" description="Basic and acidic residues" evidence="3">
    <location>
        <begin position="18"/>
        <end position="33"/>
    </location>
</feature>
<feature type="region of interest" description="Disordered" evidence="3">
    <location>
        <begin position="1"/>
        <end position="38"/>
    </location>
</feature>
<dbReference type="InterPro" id="IPR001611">
    <property type="entry name" value="Leu-rich_rpt"/>
</dbReference>
<evidence type="ECO:0000256" key="3">
    <source>
        <dbReference type="SAM" id="MobiDB-lite"/>
    </source>
</evidence>
<evidence type="ECO:0000313" key="4">
    <source>
        <dbReference type="EMBL" id="SBT33748.1"/>
    </source>
</evidence>
<dbReference type="PANTHER" id="PTHR45973">
    <property type="entry name" value="PROTEIN PHOSPHATASE 1 REGULATORY SUBUNIT SDS22-RELATED"/>
    <property type="match status" value="1"/>
</dbReference>
<dbReference type="Pfam" id="PF12799">
    <property type="entry name" value="LRR_4"/>
    <property type="match status" value="1"/>
</dbReference>
<dbReference type="SUPFAM" id="SSF52058">
    <property type="entry name" value="L domain-like"/>
    <property type="match status" value="1"/>
</dbReference>
<dbReference type="PROSITE" id="PS51450">
    <property type="entry name" value="LRR"/>
    <property type="match status" value="4"/>
</dbReference>
<evidence type="ECO:0000256" key="2">
    <source>
        <dbReference type="ARBA" id="ARBA00022737"/>
    </source>
</evidence>
<accession>A0A1A8YQH7</accession>
<reference evidence="6" key="1">
    <citation type="submission" date="2016-05" db="EMBL/GenBank/DDBJ databases">
        <authorList>
            <person name="Naeem Raeece"/>
        </authorList>
    </citation>
    <scope>NUCLEOTIDE SEQUENCE [LARGE SCALE GENOMIC DNA]</scope>
</reference>
<keyword evidence="2" id="KW-0677">Repeat</keyword>
<protein>
    <submittedName>
        <fullName evidence="4">Leucine-rich repeat protein (LRR8)</fullName>
    </submittedName>
</protein>
<dbReference type="Gene3D" id="3.80.10.10">
    <property type="entry name" value="Ribonuclease Inhibitor"/>
    <property type="match status" value="1"/>
</dbReference>
<dbReference type="InterPro" id="IPR032675">
    <property type="entry name" value="LRR_dom_sf"/>
</dbReference>
<dbReference type="SMART" id="SM00365">
    <property type="entry name" value="LRR_SD22"/>
    <property type="match status" value="4"/>
</dbReference>
<sequence length="653" mass="77186">MKDEKEADSSSGENLGMEDERGNRQEGEEKNDVNDNSFEDIIPANDYKRIYTSIINEKMLIEGIAKYGDVDQECVTHGNITDVFIRAKCLSLENRNILVIQNMNIFKNLEELCLDNNHIEELENLDELEKLRILSVSNNKIKKIKNLDKLINLRELNLHNNNINKIENLNKNIKLKILILSKNNIKNKECIIYLKCLKKLKILNLTDNPICYLQNSNCNYNVEKEILCQLKNVTYFNNKLLNNLYKEKEYIFCNVDNNIMNSIEIKKNSIFCNSFYNNEMEYDMKIVSDAYLSDVITLSNALFNEKNKPSVLLKFDCYDKIRENFVQDIHSINYKMINQVLSLNEQRKKCSDIFEQEMESFIAEYMQNNVHAFNQLRKRSKKVVRTLLRFLECGQDIGPIELKKCPEVYKKKAEMKESKTLSDEILKKVQNISKDISYINDNQNEIILQSQVEKREIQENSKNNFNFSMKNKNEKKDKRILISESKYNIIKKYIEKNIEDNFSFQHKLIKYELVNITSLNNFLENFKINIAKIIKIINDIIFEYFRNLEEFEDIFNSKILKFFSDVKNNEHPSIVLSEDEINEYYTYKGNRSNLLNNLEDFISSSYSKAGSYLIEEKKKHLFLKSRERISEIGKIVENFNDLFFSYLSILHVK</sequence>
<evidence type="ECO:0000313" key="7">
    <source>
        <dbReference type="Proteomes" id="UP000078555"/>
    </source>
</evidence>
<evidence type="ECO:0000256" key="1">
    <source>
        <dbReference type="ARBA" id="ARBA00022614"/>
    </source>
</evidence>
<name>A0A1A8YQH7_PLAOA</name>
<dbReference type="EMBL" id="FLRE01000072">
    <property type="protein sequence ID" value="SBT34205.1"/>
    <property type="molecule type" value="Genomic_DNA"/>
</dbReference>
<dbReference type="AlphaFoldDB" id="A0A1A8YQH7"/>
<dbReference type="PANTHER" id="PTHR45973:SF33">
    <property type="entry name" value="CHROMOSOME UNDETERMINED SCAFFOLD_20, WHOLE GENOME SHOTGUN SEQUENCE"/>
    <property type="match status" value="1"/>
</dbReference>
<evidence type="ECO:0000313" key="5">
    <source>
        <dbReference type="EMBL" id="SBT34205.1"/>
    </source>
</evidence>
<keyword evidence="1" id="KW-0433">Leucine-rich repeat</keyword>